<dbReference type="Pfam" id="PF08402">
    <property type="entry name" value="TOBE_2"/>
    <property type="match status" value="1"/>
</dbReference>
<name>A0A1G4R2Y4_9BACL</name>
<dbReference type="STRING" id="624147.SAMN04487970_101197"/>
<proteinExistence type="predicted"/>
<reference evidence="3" key="1">
    <citation type="submission" date="2016-10" db="EMBL/GenBank/DDBJ databases">
        <authorList>
            <person name="Varghese N."/>
            <person name="Submissions S."/>
        </authorList>
    </citation>
    <scope>NUCLEOTIDE SEQUENCE [LARGE SCALE GENOMIC DNA]</scope>
    <source>
        <strain evidence="3">CGMCC 1.8946</strain>
    </source>
</reference>
<dbReference type="SUPFAM" id="SSF50331">
    <property type="entry name" value="MOP-like"/>
    <property type="match status" value="1"/>
</dbReference>
<dbReference type="GO" id="GO:0043190">
    <property type="term" value="C:ATP-binding cassette (ABC) transporter complex"/>
    <property type="evidence" value="ECO:0007669"/>
    <property type="project" value="InterPro"/>
</dbReference>
<dbReference type="InterPro" id="IPR013611">
    <property type="entry name" value="Transp-assoc_OB_typ2"/>
</dbReference>
<dbReference type="RefSeq" id="WP_245719601.1">
    <property type="nucleotide sequence ID" value="NZ_FMTT01000011.1"/>
</dbReference>
<dbReference type="AlphaFoldDB" id="A0A1G4R2Y4"/>
<organism evidence="2 3">
    <name type="scientific">Paenibacillus tianmuensis</name>
    <dbReference type="NCBI Taxonomy" id="624147"/>
    <lineage>
        <taxon>Bacteria</taxon>
        <taxon>Bacillati</taxon>
        <taxon>Bacillota</taxon>
        <taxon>Bacilli</taxon>
        <taxon>Bacillales</taxon>
        <taxon>Paenibacillaceae</taxon>
        <taxon>Paenibacillus</taxon>
    </lineage>
</organism>
<evidence type="ECO:0000313" key="3">
    <source>
        <dbReference type="Proteomes" id="UP000198601"/>
    </source>
</evidence>
<feature type="domain" description="Transport-associated OB type 2" evidence="1">
    <location>
        <begin position="7"/>
        <end position="84"/>
    </location>
</feature>
<dbReference type="InterPro" id="IPR008995">
    <property type="entry name" value="Mo/tungstate-bd_C_term_dom"/>
</dbReference>
<dbReference type="EMBL" id="FMTT01000011">
    <property type="protein sequence ID" value="SCW51216.1"/>
    <property type="molecule type" value="Genomic_DNA"/>
</dbReference>
<dbReference type="GO" id="GO:0022857">
    <property type="term" value="F:transmembrane transporter activity"/>
    <property type="evidence" value="ECO:0007669"/>
    <property type="project" value="InterPro"/>
</dbReference>
<evidence type="ECO:0000259" key="1">
    <source>
        <dbReference type="Pfam" id="PF08402"/>
    </source>
</evidence>
<keyword evidence="3" id="KW-1185">Reference proteome</keyword>
<protein>
    <submittedName>
        <fullName evidence="2">TOBE domain-containing protein</fullName>
    </submittedName>
</protein>
<evidence type="ECO:0000313" key="2">
    <source>
        <dbReference type="EMBL" id="SCW51216.1"/>
    </source>
</evidence>
<gene>
    <name evidence="2" type="ORF">SAMN04487970_101197</name>
</gene>
<dbReference type="Proteomes" id="UP000198601">
    <property type="component" value="Unassembled WGS sequence"/>
</dbReference>
<sequence length="93" mass="9906">MQPYLSIAVRPEHIEVRAGNAGEGIPAVVRNVEFRGPFYRLSLQMLHSGAGGLVSVDVPAQASGELPLAKDARVLLNVLAEKLLSFQAEALAN</sequence>
<accession>A0A1G4R2Y4</accession>
<dbReference type="GO" id="GO:0005524">
    <property type="term" value="F:ATP binding"/>
    <property type="evidence" value="ECO:0007669"/>
    <property type="project" value="InterPro"/>
</dbReference>